<organism evidence="2 3">
    <name type="scientific">Helicobacter canis</name>
    <dbReference type="NCBI Taxonomy" id="29419"/>
    <lineage>
        <taxon>Bacteria</taxon>
        <taxon>Pseudomonadati</taxon>
        <taxon>Campylobacterota</taxon>
        <taxon>Epsilonproteobacteria</taxon>
        <taxon>Campylobacterales</taxon>
        <taxon>Helicobacteraceae</taxon>
        <taxon>Helicobacter</taxon>
    </lineage>
</organism>
<evidence type="ECO:0000259" key="1">
    <source>
        <dbReference type="PROSITE" id="PS51202"/>
    </source>
</evidence>
<reference evidence="2 3" key="1">
    <citation type="submission" date="2018-06" db="EMBL/GenBank/DDBJ databases">
        <authorList>
            <consortium name="Pathogen Informatics"/>
            <person name="Doyle S."/>
        </authorList>
    </citation>
    <scope>NUCLEOTIDE SEQUENCE [LARGE SCALE GENOMIC DNA]</scope>
    <source>
        <strain evidence="2 3">NCTC12410</strain>
    </source>
</reference>
<feature type="domain" description="RCK C-terminal" evidence="1">
    <location>
        <begin position="139"/>
        <end position="221"/>
    </location>
</feature>
<evidence type="ECO:0000313" key="2">
    <source>
        <dbReference type="EMBL" id="STO96378.1"/>
    </source>
</evidence>
<dbReference type="SUPFAM" id="SSF116726">
    <property type="entry name" value="TrkA C-terminal domain-like"/>
    <property type="match status" value="1"/>
</dbReference>
<accession>A0A377J1Y6</accession>
<dbReference type="GO" id="GO:0006813">
    <property type="term" value="P:potassium ion transport"/>
    <property type="evidence" value="ECO:0007669"/>
    <property type="project" value="InterPro"/>
</dbReference>
<proteinExistence type="predicted"/>
<name>A0A377J1Y6_9HELI</name>
<dbReference type="Gene3D" id="3.30.70.1450">
    <property type="entry name" value="Regulator of K+ conductance, C-terminal domain"/>
    <property type="match status" value="1"/>
</dbReference>
<dbReference type="PROSITE" id="PS51202">
    <property type="entry name" value="RCK_C"/>
    <property type="match status" value="1"/>
</dbReference>
<dbReference type="AlphaFoldDB" id="A0A377J1Y6"/>
<dbReference type="EMBL" id="UGHV01000001">
    <property type="protein sequence ID" value="STO96378.1"/>
    <property type="molecule type" value="Genomic_DNA"/>
</dbReference>
<sequence length="479" mass="54301">MKKVVLVLDSVVGKVFLDSVLEKYFSNNLYIVIVKDSAMIPEKFPSSFSFHHFDPTSEYHLTQVFDEHRSLDLSDVFVIMEDRDQARAVFAITRKICKEARIVTLSSVSDESLQRDDHAIFLDDAKIIAGQFISRLPNVPIIPRGFGLGQGEIMEVGVPFGSVFAYRHIGSIQQKNYKIIGIYRNNAFLLSTFSLVIQPQDVVLVAGDPKTLRNIYKQIKSDIGQFPSPFGRDIYVYVDMLAQDSSAILRDITQAIYFHSLIRSTKLFVIVLNPADFATIYEIKELCKQDSSIALKFDYSNASFIDRLEKDRTRKIGLIIVGTELFAKRSHRKALYRTATPVLKTAALCLTDCKQCLVITNEEMNAGENISSVIFDIAIQTKTDIQVYDFEPDGVHQDAIIKDYEALGRSFGKKVLITKTTSKNPIFYLQDLTEPVLHFLPFEECIAKTRLFALFSTKAERLSLLLHKHPQMFIPIGSH</sequence>
<evidence type="ECO:0000313" key="3">
    <source>
        <dbReference type="Proteomes" id="UP000254841"/>
    </source>
</evidence>
<protein>
    <submittedName>
        <fullName evidence="2">Putative TrkA domain-containing protein</fullName>
    </submittedName>
</protein>
<gene>
    <name evidence="2" type="ORF">NCTC12410_00189</name>
</gene>
<dbReference type="Proteomes" id="UP000254841">
    <property type="component" value="Unassembled WGS sequence"/>
</dbReference>
<dbReference type="InterPro" id="IPR036721">
    <property type="entry name" value="RCK_C_sf"/>
</dbReference>
<dbReference type="InterPro" id="IPR006037">
    <property type="entry name" value="RCK_C"/>
</dbReference>
<dbReference type="Pfam" id="PF02080">
    <property type="entry name" value="TrkA_C"/>
    <property type="match status" value="1"/>
</dbReference>
<dbReference type="OrthoDB" id="5337496at2"/>
<dbReference type="GO" id="GO:0008324">
    <property type="term" value="F:monoatomic cation transmembrane transporter activity"/>
    <property type="evidence" value="ECO:0007669"/>
    <property type="project" value="InterPro"/>
</dbReference>
<dbReference type="RefSeq" id="WP_115010720.1">
    <property type="nucleotide sequence ID" value="NZ_UGHV01000001.1"/>
</dbReference>